<comment type="caution">
    <text evidence="2">The sequence shown here is derived from an EMBL/GenBank/DDBJ whole genome shotgun (WGS) entry which is preliminary data.</text>
</comment>
<sequence length="800" mass="87884">MSSFVDILRAFGFDILNATRRSWTQRSGPETPKKVLNQTLKAALSRALFHLVPMTSLSVMIYQNYHTLYIGPYFTQDPQKDPVILAIIQVAAKFQELLCVSSLTAIVLQALRRELLGDGVPLGLLGSGLSFSGPSWFWSTDFVVAARWMKTSWARAQLYTLLILAGGIAVFIGPAAAVLFLPRSQNILAGKTTYSLNGSVTDFWPSSVSAGSEPSLCGYINSSMRSICPSGGYEALRQTLTTFNYTDYTANTGIGNAYQPQLQAQGIRNNRQEHNLLTQNTQGLIPPVLSTMHIRPLNWGTAAISPHAASVAVSQYLIREWANIVAQSNSSYWSKYQWSYGLFAKTTGTSPVVKARCTQAQNLSMDAEQAAFRYFYRATDSSAEFTPPAPEAATTYSLLWARDVQMANISTLDRSPSSRVRTQWLALRTAFVGNAKTLFPLTGLLLEFPWDGESRAAITCSVSAVWHNYTVVSERSTDYGAWVINLGTGNDYNSVHDYNDVQHNRPITLESSWLSLLTPKIPVSDADNGGTLLDSILDDTGYTNAIYDLRHKPQQMWDLATLRCVQRMMPSNWTDTELWNDIACGKGQNSNYMEFVLASLVADGLSRFGSHRVFDLAIDEREWRLHQPFITASTQLLKQAESAKNPPPNVVMQPLSIYVEGLAFSASSATDYLALVVAVSYILIAGLHVVWVLGPGKCISSAAWDTVTELLTLAIVSPAPISKSLVNTAAGIHRFKTYGTIVKVRASSETADKHSEKNLRLVLDDDLALSGSAASSSVGPAVPNMRHRTLQRVTAEVEYS</sequence>
<evidence type="ECO:0000313" key="2">
    <source>
        <dbReference type="EMBL" id="OQO14308.1"/>
    </source>
</evidence>
<organism evidence="2 3">
    <name type="scientific">Cryoendolithus antarcticus</name>
    <dbReference type="NCBI Taxonomy" id="1507870"/>
    <lineage>
        <taxon>Eukaryota</taxon>
        <taxon>Fungi</taxon>
        <taxon>Dikarya</taxon>
        <taxon>Ascomycota</taxon>
        <taxon>Pezizomycotina</taxon>
        <taxon>Dothideomycetes</taxon>
        <taxon>Dothideomycetidae</taxon>
        <taxon>Cladosporiales</taxon>
        <taxon>Cladosporiaceae</taxon>
        <taxon>Cryoendolithus</taxon>
    </lineage>
</organism>
<keyword evidence="1" id="KW-0812">Transmembrane</keyword>
<feature type="transmembrane region" description="Helical" evidence="1">
    <location>
        <begin position="158"/>
        <end position="181"/>
    </location>
</feature>
<evidence type="ECO:0000256" key="1">
    <source>
        <dbReference type="SAM" id="Phobius"/>
    </source>
</evidence>
<keyword evidence="3" id="KW-1185">Reference proteome</keyword>
<reference evidence="3" key="1">
    <citation type="submission" date="2017-03" db="EMBL/GenBank/DDBJ databases">
        <title>Genomes of endolithic fungi from Antarctica.</title>
        <authorList>
            <person name="Coleine C."/>
            <person name="Masonjones S."/>
            <person name="Stajich J.E."/>
        </authorList>
    </citation>
    <scope>NUCLEOTIDE SEQUENCE [LARGE SCALE GENOMIC DNA]</scope>
    <source>
        <strain evidence="3">CCFEE 5527</strain>
    </source>
</reference>
<name>A0A1V8TSI2_9PEZI</name>
<protein>
    <submittedName>
        <fullName evidence="2">Uncharacterized protein</fullName>
    </submittedName>
</protein>
<dbReference type="InParanoid" id="A0A1V8TSI2"/>
<dbReference type="OrthoDB" id="5342924at2759"/>
<keyword evidence="1" id="KW-0472">Membrane</keyword>
<proteinExistence type="predicted"/>
<evidence type="ECO:0000313" key="3">
    <source>
        <dbReference type="Proteomes" id="UP000192596"/>
    </source>
</evidence>
<dbReference type="EMBL" id="NAJO01000002">
    <property type="protein sequence ID" value="OQO14308.1"/>
    <property type="molecule type" value="Genomic_DNA"/>
</dbReference>
<feature type="transmembrane region" description="Helical" evidence="1">
    <location>
        <begin position="672"/>
        <end position="693"/>
    </location>
</feature>
<gene>
    <name evidence="2" type="ORF">B0A48_01184</name>
</gene>
<dbReference type="AlphaFoldDB" id="A0A1V8TSI2"/>
<dbReference type="Proteomes" id="UP000192596">
    <property type="component" value="Unassembled WGS sequence"/>
</dbReference>
<keyword evidence="1" id="KW-1133">Transmembrane helix</keyword>
<accession>A0A1V8TSI2</accession>